<gene>
    <name evidence="3" type="ORF">UR38_C0003G0043</name>
</gene>
<evidence type="ECO:0000313" key="3">
    <source>
        <dbReference type="EMBL" id="KKP47638.1"/>
    </source>
</evidence>
<name>A0A0F9ZTN1_9BACT</name>
<keyword evidence="2" id="KW-1133">Transmembrane helix</keyword>
<reference evidence="3 4" key="1">
    <citation type="journal article" date="2015" name="Nature">
        <title>rRNA introns, odd ribosomes, and small enigmatic genomes across a large radiation of phyla.</title>
        <authorList>
            <person name="Brown C.T."/>
            <person name="Hug L.A."/>
            <person name="Thomas B.C."/>
            <person name="Sharon I."/>
            <person name="Castelle C.J."/>
            <person name="Singh A."/>
            <person name="Wilkins M.J."/>
            <person name="Williams K.H."/>
            <person name="Banfield J.F."/>
        </authorList>
    </citation>
    <scope>NUCLEOTIDE SEQUENCE [LARGE SCALE GENOMIC DNA]</scope>
</reference>
<feature type="transmembrane region" description="Helical" evidence="2">
    <location>
        <begin position="91"/>
        <end position="111"/>
    </location>
</feature>
<dbReference type="Proteomes" id="UP000033995">
    <property type="component" value="Unassembled WGS sequence"/>
</dbReference>
<comment type="caution">
    <text evidence="3">The sequence shown here is derived from an EMBL/GenBank/DDBJ whole genome shotgun (WGS) entry which is preliminary data.</text>
</comment>
<sequence length="308" mass="32871">MPNGNSNQPTTTNGQTDDQNFPVTFPTVVEDTVLPPMPVASEQSTVIGEQLDTTPATVTTNVGSAAPSDDVIMPEIMGTTPPKKKFAGGKVIATILGLFLLVGGVGAGVFLTGQNQDIREKAATNQFTPPCTATGCSATSFPLDFVNHYHCNDVKPFGTSCNEEYKTHLESASFEFNCGTEQIDYYNNGNKAFTSMFYDEDCTEGGGGGGIGCINAIVLYTEQGAMITDLGTLKVGQKVNLTIPTAYGANNTIHFTKARFTVNGVLRPEVTASKKFQVATVFYDLYTVTSGTTNIQAEVYYAGTWYGK</sequence>
<organism evidence="3 4">
    <name type="scientific">Candidatus Woesebacteria bacterium GW2011_GWA2_33_28</name>
    <dbReference type="NCBI Taxonomy" id="1618561"/>
    <lineage>
        <taxon>Bacteria</taxon>
        <taxon>Candidatus Woeseibacteriota</taxon>
    </lineage>
</organism>
<protein>
    <submittedName>
        <fullName evidence="3">Uncharacterized protein</fullName>
    </submittedName>
</protein>
<dbReference type="AlphaFoldDB" id="A0A0F9ZTN1"/>
<evidence type="ECO:0000256" key="1">
    <source>
        <dbReference type="SAM" id="MobiDB-lite"/>
    </source>
</evidence>
<keyword evidence="2" id="KW-0812">Transmembrane</keyword>
<accession>A0A0F9ZTN1</accession>
<evidence type="ECO:0000256" key="2">
    <source>
        <dbReference type="SAM" id="Phobius"/>
    </source>
</evidence>
<keyword evidence="2" id="KW-0472">Membrane</keyword>
<evidence type="ECO:0000313" key="4">
    <source>
        <dbReference type="Proteomes" id="UP000033995"/>
    </source>
</evidence>
<feature type="region of interest" description="Disordered" evidence="1">
    <location>
        <begin position="1"/>
        <end position="21"/>
    </location>
</feature>
<proteinExistence type="predicted"/>
<dbReference type="EMBL" id="LBOZ01000003">
    <property type="protein sequence ID" value="KKP47638.1"/>
    <property type="molecule type" value="Genomic_DNA"/>
</dbReference>